<dbReference type="OrthoDB" id="361242at2759"/>
<dbReference type="Proteomes" id="UP000230069">
    <property type="component" value="Unassembled WGS sequence"/>
</dbReference>
<keyword evidence="5 7" id="KW-0234">DNA repair</keyword>
<keyword evidence="3 7" id="KW-0227">DNA damage</keyword>
<dbReference type="PANTHER" id="PTHR16140:SF0">
    <property type="entry name" value="NON-STRUCTURAL MAINTENANCE OF CHROMOSOMES ELEMENT 4"/>
    <property type="match status" value="1"/>
</dbReference>
<comment type="similarity">
    <text evidence="2 7">Belongs to the NSE4 family.</text>
</comment>
<evidence type="ECO:0000256" key="7">
    <source>
        <dbReference type="RuleBase" id="RU365071"/>
    </source>
</evidence>
<dbReference type="GO" id="GO:0005634">
    <property type="term" value="C:nucleus"/>
    <property type="evidence" value="ECO:0007669"/>
    <property type="project" value="UniProtKB-SubCell"/>
</dbReference>
<reference evidence="9 10" key="1">
    <citation type="submission" date="2017-09" db="EMBL/GenBank/DDBJ databases">
        <title>WGS assembly of Aquilegia coerulea Goldsmith.</title>
        <authorList>
            <person name="Hodges S."/>
            <person name="Kramer E."/>
            <person name="Nordborg M."/>
            <person name="Tomkins J."/>
            <person name="Borevitz J."/>
            <person name="Derieg N."/>
            <person name="Yan J."/>
            <person name="Mihaltcheva S."/>
            <person name="Hayes R.D."/>
            <person name="Rokhsar D."/>
        </authorList>
    </citation>
    <scope>NUCLEOTIDE SEQUENCE [LARGE SCALE GENOMIC DNA]</scope>
    <source>
        <strain evidence="10">cv. Goldsmith</strain>
    </source>
</reference>
<dbReference type="GO" id="GO:0030915">
    <property type="term" value="C:Smc5-Smc6 complex"/>
    <property type="evidence" value="ECO:0007669"/>
    <property type="project" value="UniProtKB-UniRule"/>
</dbReference>
<dbReference type="STRING" id="218851.A0A2G5EV34"/>
<protein>
    <recommendedName>
        <fullName evidence="7">Non-structural maintenance of chromosomes element 4</fullName>
    </recommendedName>
</protein>
<dbReference type="InParanoid" id="A0A2G5EV34"/>
<dbReference type="GO" id="GO:0006281">
    <property type="term" value="P:DNA repair"/>
    <property type="evidence" value="ECO:0007669"/>
    <property type="project" value="UniProtKB-UniRule"/>
</dbReference>
<dbReference type="AlphaFoldDB" id="A0A2G5EV34"/>
<evidence type="ECO:0000256" key="5">
    <source>
        <dbReference type="ARBA" id="ARBA00023204"/>
    </source>
</evidence>
<dbReference type="GO" id="GO:0006310">
    <property type="term" value="P:DNA recombination"/>
    <property type="evidence" value="ECO:0007669"/>
    <property type="project" value="UniProtKB-UniRule"/>
</dbReference>
<evidence type="ECO:0000256" key="2">
    <source>
        <dbReference type="ARBA" id="ARBA00008997"/>
    </source>
</evidence>
<evidence type="ECO:0000256" key="1">
    <source>
        <dbReference type="ARBA" id="ARBA00004123"/>
    </source>
</evidence>
<keyword evidence="4 7" id="KW-0233">DNA recombination</keyword>
<comment type="function">
    <text evidence="7">Component of the SMC5-SMC6 complex, that promotes sister chromatid alignment after DNA damage and facilitates double-stranded DNA breaks (DSBs) repair via homologous recombination between sister chromatids.</text>
</comment>
<comment type="subunit">
    <text evidence="7">Component of the SMC5-SMC6 complex.</text>
</comment>
<evidence type="ECO:0000313" key="10">
    <source>
        <dbReference type="Proteomes" id="UP000230069"/>
    </source>
</evidence>
<sequence>MGEAVNGDSVKQTQTVYDRRVIRSDYFAVKTLINDGRDEIGKPDSEKFNRIISEVERIHQQVQKPREQVADAEALNDLSNILKVSVKAELNDGINPSDFVTALLGEYCNGNEDDARTLFTWGDLGFFSSHIFKKAYGCNTMVGPMNTQLKQRKAMAPRKRARLSASVCPEELNDADAKETETDKNISAMFDILKKNRTVKLEHLVLNRTSFAQTVENIFALSFLSKDGRVQINVDENNCHLVSPRNGPTANEVASKEASYFHFVFRFDFQDWKLMKGSVGVGEELMPQRSHKNESADSLIDKRFGDSPSTTPALVKKYSRNHGHVVQNHLVEGNLYEMDAEKS</sequence>
<keyword evidence="6 7" id="KW-0539">Nucleus</keyword>
<evidence type="ECO:0000256" key="3">
    <source>
        <dbReference type="ARBA" id="ARBA00022763"/>
    </source>
</evidence>
<dbReference type="InterPro" id="IPR027786">
    <property type="entry name" value="Nse4/EID"/>
</dbReference>
<dbReference type="InterPro" id="IPR014854">
    <property type="entry name" value="Nse4_C"/>
</dbReference>
<keyword evidence="10" id="KW-1185">Reference proteome</keyword>
<evidence type="ECO:0000259" key="8">
    <source>
        <dbReference type="Pfam" id="PF08743"/>
    </source>
</evidence>
<dbReference type="EMBL" id="KZ305021">
    <property type="protein sequence ID" value="PIA59623.1"/>
    <property type="molecule type" value="Genomic_DNA"/>
</dbReference>
<evidence type="ECO:0000256" key="6">
    <source>
        <dbReference type="ARBA" id="ARBA00023242"/>
    </source>
</evidence>
<evidence type="ECO:0000256" key="4">
    <source>
        <dbReference type="ARBA" id="ARBA00023172"/>
    </source>
</evidence>
<name>A0A2G5EV34_AQUCA</name>
<feature type="domain" description="Non-structural maintenance of chromosome element 4 C-terminal" evidence="8">
    <location>
        <begin position="199"/>
        <end position="286"/>
    </location>
</feature>
<proteinExistence type="inferred from homology"/>
<accession>A0A2G5EV34</accession>
<dbReference type="Pfam" id="PF08743">
    <property type="entry name" value="Nse4_C"/>
    <property type="match status" value="1"/>
</dbReference>
<dbReference type="PANTHER" id="PTHR16140">
    <property type="entry name" value="NON-STRUCTURAL MAINTENANCE OF CHROMOSOMES ELEMENT 4"/>
    <property type="match status" value="1"/>
</dbReference>
<evidence type="ECO:0000313" key="9">
    <source>
        <dbReference type="EMBL" id="PIA59623.1"/>
    </source>
</evidence>
<organism evidence="9 10">
    <name type="scientific">Aquilegia coerulea</name>
    <name type="common">Rocky mountain columbine</name>
    <dbReference type="NCBI Taxonomy" id="218851"/>
    <lineage>
        <taxon>Eukaryota</taxon>
        <taxon>Viridiplantae</taxon>
        <taxon>Streptophyta</taxon>
        <taxon>Embryophyta</taxon>
        <taxon>Tracheophyta</taxon>
        <taxon>Spermatophyta</taxon>
        <taxon>Magnoliopsida</taxon>
        <taxon>Ranunculales</taxon>
        <taxon>Ranunculaceae</taxon>
        <taxon>Thalictroideae</taxon>
        <taxon>Aquilegia</taxon>
    </lineage>
</organism>
<comment type="subcellular location">
    <subcellularLocation>
        <location evidence="1 7">Nucleus</location>
    </subcellularLocation>
</comment>
<gene>
    <name evidence="9" type="ORF">AQUCO_00400486v1</name>
</gene>